<evidence type="ECO:0000313" key="2">
    <source>
        <dbReference type="Proteomes" id="UP000256970"/>
    </source>
</evidence>
<organism evidence="1 2">
    <name type="scientific">Tetradesmus obliquus</name>
    <name type="common">Green alga</name>
    <name type="synonym">Acutodesmus obliquus</name>
    <dbReference type="NCBI Taxonomy" id="3088"/>
    <lineage>
        <taxon>Eukaryota</taxon>
        <taxon>Viridiplantae</taxon>
        <taxon>Chlorophyta</taxon>
        <taxon>core chlorophytes</taxon>
        <taxon>Chlorophyceae</taxon>
        <taxon>CS clade</taxon>
        <taxon>Sphaeropleales</taxon>
        <taxon>Scenedesmaceae</taxon>
        <taxon>Tetradesmus</taxon>
    </lineage>
</organism>
<name>A0A383V608_TETOB</name>
<dbReference type="PANTHER" id="PTHR36403">
    <property type="entry name" value="PROTEIN COFACTOR ASSEMBLY OF COMPLEX C SUBUNIT B CCB2, CHLOROPLASTIC"/>
    <property type="match status" value="1"/>
</dbReference>
<dbReference type="AlphaFoldDB" id="A0A383V608"/>
<protein>
    <recommendedName>
        <fullName evidence="3">Protein required for cyt b6 assembly</fullName>
    </recommendedName>
</protein>
<sequence length="311" mass="32541">MSALMQHRTILGCRHTRQRCPPAPHALHLQPAQQPQRWPAQLQPALCHKASIRGSSRLYATPGLGDEELDVAVFRFTLGIPGFDDSNIPRVVGAAVAALVAINHVLGADPAPPAQVRAEFLDILLAVLCFTAPEIEGRLRQVGPGKGRAGAGDVAGAAQLFALAEGQPEAVRKELAWTSFALLKNVNCCSVLLLQPEASSALMARGAVAQAVAVQGNTAASLAKISQAISSSSSSVLPAGQQQLWLPDRSALQQAGVSSWGFVPEGVQSALLQAVPGGKQLLLVLAERPRALSDKDRKWVAAVASKLGGVL</sequence>
<proteinExistence type="predicted"/>
<dbReference type="EMBL" id="FNXT01000048">
    <property type="protein sequence ID" value="SZX60222.1"/>
    <property type="molecule type" value="Genomic_DNA"/>
</dbReference>
<evidence type="ECO:0008006" key="3">
    <source>
        <dbReference type="Google" id="ProtNLM"/>
    </source>
</evidence>
<dbReference type="InterPro" id="IPR044970">
    <property type="entry name" value="CCB2"/>
</dbReference>
<dbReference type="Proteomes" id="UP000256970">
    <property type="component" value="Unassembled WGS sequence"/>
</dbReference>
<evidence type="ECO:0000313" key="1">
    <source>
        <dbReference type="EMBL" id="SZX60222.1"/>
    </source>
</evidence>
<dbReference type="GO" id="GO:0010190">
    <property type="term" value="P:cytochrome b6f complex assembly"/>
    <property type="evidence" value="ECO:0007669"/>
    <property type="project" value="InterPro"/>
</dbReference>
<accession>A0A383V608</accession>
<reference evidence="1 2" key="1">
    <citation type="submission" date="2016-10" db="EMBL/GenBank/DDBJ databases">
        <authorList>
            <person name="Cai Z."/>
        </authorList>
    </citation>
    <scope>NUCLEOTIDE SEQUENCE [LARGE SCALE GENOMIC DNA]</scope>
</reference>
<keyword evidence="2" id="KW-1185">Reference proteome</keyword>
<dbReference type="Pfam" id="PF11152">
    <property type="entry name" value="CCB2_CCB4"/>
    <property type="match status" value="1"/>
</dbReference>
<dbReference type="PANTHER" id="PTHR36403:SF1">
    <property type="entry name" value="PROTEIN COFACTOR ASSEMBLY OF COMPLEX C SUBUNIT B CCB2, CHLOROPLASTIC"/>
    <property type="match status" value="1"/>
</dbReference>
<dbReference type="InterPro" id="IPR021325">
    <property type="entry name" value="CCB2/CCB4"/>
</dbReference>
<gene>
    <name evidence="1" type="ORF">BQ4739_LOCUS797</name>
</gene>
<dbReference type="STRING" id="3088.A0A383V608"/>